<keyword evidence="1" id="KW-0732">Signal</keyword>
<comment type="caution">
    <text evidence="3">The sequence shown here is derived from an EMBL/GenBank/DDBJ whole genome shotgun (WGS) entry which is preliminary data.</text>
</comment>
<reference evidence="3 4" key="1">
    <citation type="journal article" date="2012" name="J. Bacteriol.">
        <title>Genome Sequence of n-Alkane-Degrading Hydrocarboniphaga effusa Strain AP103T (ATCC BAA-332T).</title>
        <authorList>
            <person name="Chang H.K."/>
            <person name="Zylstra G.J."/>
            <person name="Chae J.C."/>
        </authorList>
    </citation>
    <scope>NUCLEOTIDE SEQUENCE [LARGE SCALE GENOMIC DNA]</scope>
    <source>
        <strain evidence="3 4">AP103</strain>
    </source>
</reference>
<feature type="domain" description="DUF4142" evidence="2">
    <location>
        <begin position="41"/>
        <end position="177"/>
    </location>
</feature>
<feature type="signal peptide" evidence="1">
    <location>
        <begin position="1"/>
        <end position="24"/>
    </location>
</feature>
<evidence type="ECO:0000256" key="1">
    <source>
        <dbReference type="SAM" id="SignalP"/>
    </source>
</evidence>
<proteinExistence type="predicted"/>
<dbReference type="AlphaFoldDB" id="I8T197"/>
<evidence type="ECO:0000313" key="3">
    <source>
        <dbReference type="EMBL" id="EIT67670.1"/>
    </source>
</evidence>
<evidence type="ECO:0000259" key="2">
    <source>
        <dbReference type="Pfam" id="PF13628"/>
    </source>
</evidence>
<gene>
    <name evidence="3" type="ORF">WQQ_41050</name>
</gene>
<keyword evidence="4" id="KW-1185">Reference proteome</keyword>
<dbReference type="STRING" id="1172194.WQQ_41050"/>
<dbReference type="PANTHER" id="PTHR38593:SF1">
    <property type="entry name" value="BLR2558 PROTEIN"/>
    <property type="match status" value="1"/>
</dbReference>
<feature type="chain" id="PRO_5003714120" description="DUF4142 domain-containing protein" evidence="1">
    <location>
        <begin position="25"/>
        <end position="179"/>
    </location>
</feature>
<dbReference type="PANTHER" id="PTHR38593">
    <property type="entry name" value="BLR2558 PROTEIN"/>
    <property type="match status" value="1"/>
</dbReference>
<evidence type="ECO:0000313" key="4">
    <source>
        <dbReference type="Proteomes" id="UP000003704"/>
    </source>
</evidence>
<sequence>MKINKIVLLAGLSTLAFSPLSAIAAEPMQPSGVLQAVLSNSEKDFFESAASSNMLEIEAAKLAQTKASRPELKNFAEQMIKDHTEASQKLQALATSKGVTLPTQLLGRHQQMLDALAKDKPGKDFDKDYENKMVLTHKEAVSLFDQTAKEAKDPQVKAFAAELLPKLQQHGAHAKELNT</sequence>
<accession>I8T197</accession>
<dbReference type="Pfam" id="PF13628">
    <property type="entry name" value="DUF4142"/>
    <property type="match status" value="1"/>
</dbReference>
<dbReference type="RefSeq" id="WP_007187040.1">
    <property type="nucleotide sequence ID" value="NZ_AKGD01000004.1"/>
</dbReference>
<organism evidence="3 4">
    <name type="scientific">Hydrocarboniphaga effusa AP103</name>
    <dbReference type="NCBI Taxonomy" id="1172194"/>
    <lineage>
        <taxon>Bacteria</taxon>
        <taxon>Pseudomonadati</taxon>
        <taxon>Pseudomonadota</taxon>
        <taxon>Gammaproteobacteria</taxon>
        <taxon>Nevskiales</taxon>
        <taxon>Nevskiaceae</taxon>
        <taxon>Hydrocarboniphaga</taxon>
    </lineage>
</organism>
<dbReference type="InterPro" id="IPR025419">
    <property type="entry name" value="DUF4142"/>
</dbReference>
<dbReference type="EMBL" id="AKGD01000004">
    <property type="protein sequence ID" value="EIT67670.1"/>
    <property type="molecule type" value="Genomic_DNA"/>
</dbReference>
<dbReference type="Gene3D" id="1.20.1260.10">
    <property type="match status" value="1"/>
</dbReference>
<dbReference type="Proteomes" id="UP000003704">
    <property type="component" value="Unassembled WGS sequence"/>
</dbReference>
<dbReference type="InterPro" id="IPR012347">
    <property type="entry name" value="Ferritin-like"/>
</dbReference>
<name>I8T197_9GAMM</name>
<protein>
    <recommendedName>
        <fullName evidence="2">DUF4142 domain-containing protein</fullName>
    </recommendedName>
</protein>